<proteinExistence type="predicted"/>
<sequence length="95" mass="10022">MTKIKGFLVVSRRRAVGSPAALSLARKPKQNPRSTTPLRARSVANPIPMSPVPTCACTLPVPSPLANASAPQGRDLQRQVKLSLIRPTCSAPGVN</sequence>
<evidence type="ECO:0000313" key="2">
    <source>
        <dbReference type="Proteomes" id="UP000887566"/>
    </source>
</evidence>
<reference evidence="3" key="1">
    <citation type="submission" date="2022-11" db="UniProtKB">
        <authorList>
            <consortium name="WormBaseParasite"/>
        </authorList>
    </citation>
    <scope>IDENTIFICATION</scope>
</reference>
<keyword evidence="2" id="KW-1185">Reference proteome</keyword>
<evidence type="ECO:0000256" key="1">
    <source>
        <dbReference type="SAM" id="MobiDB-lite"/>
    </source>
</evidence>
<evidence type="ECO:0000313" key="3">
    <source>
        <dbReference type="WBParaSite" id="PSAMB.scaffold12380size2792.g34843.t1"/>
    </source>
</evidence>
<dbReference type="WBParaSite" id="PSAMB.scaffold12380size2792.g34843.t1">
    <property type="protein sequence ID" value="PSAMB.scaffold12380size2792.g34843.t1"/>
    <property type="gene ID" value="PSAMB.scaffold12380size2792.g34843"/>
</dbReference>
<protein>
    <submittedName>
        <fullName evidence="3">Uncharacterized protein</fullName>
    </submittedName>
</protein>
<name>A0A914UV39_9BILA</name>
<accession>A0A914UV39</accession>
<organism evidence="2 3">
    <name type="scientific">Plectus sambesii</name>
    <dbReference type="NCBI Taxonomy" id="2011161"/>
    <lineage>
        <taxon>Eukaryota</taxon>
        <taxon>Metazoa</taxon>
        <taxon>Ecdysozoa</taxon>
        <taxon>Nematoda</taxon>
        <taxon>Chromadorea</taxon>
        <taxon>Plectida</taxon>
        <taxon>Plectina</taxon>
        <taxon>Plectoidea</taxon>
        <taxon>Plectidae</taxon>
        <taxon>Plectus</taxon>
    </lineage>
</organism>
<dbReference type="Proteomes" id="UP000887566">
    <property type="component" value="Unplaced"/>
</dbReference>
<feature type="region of interest" description="Disordered" evidence="1">
    <location>
        <begin position="18"/>
        <end position="45"/>
    </location>
</feature>
<dbReference type="AlphaFoldDB" id="A0A914UV39"/>